<dbReference type="OrthoDB" id="7838803at2"/>
<dbReference type="EMBL" id="FQUV01000001">
    <property type="protein sequence ID" value="SHE45982.1"/>
    <property type="molecule type" value="Genomic_DNA"/>
</dbReference>
<dbReference type="STRING" id="1486859.SAMN05444273_101479"/>
<dbReference type="RefSeq" id="WP_073139934.1">
    <property type="nucleotide sequence ID" value="NZ_FQUV01000001.1"/>
</dbReference>
<evidence type="ECO:0000313" key="1">
    <source>
        <dbReference type="EMBL" id="SHE45982.1"/>
    </source>
</evidence>
<gene>
    <name evidence="1" type="ORF">SAMN05444273_101479</name>
</gene>
<organism evidence="1 2">
    <name type="scientific">Litoreibacter ascidiaceicola</name>
    <dbReference type="NCBI Taxonomy" id="1486859"/>
    <lineage>
        <taxon>Bacteria</taxon>
        <taxon>Pseudomonadati</taxon>
        <taxon>Pseudomonadota</taxon>
        <taxon>Alphaproteobacteria</taxon>
        <taxon>Rhodobacterales</taxon>
        <taxon>Roseobacteraceae</taxon>
        <taxon>Litoreibacter</taxon>
    </lineage>
</organism>
<dbReference type="Proteomes" id="UP000184144">
    <property type="component" value="Unassembled WGS sequence"/>
</dbReference>
<reference evidence="2" key="1">
    <citation type="submission" date="2016-11" db="EMBL/GenBank/DDBJ databases">
        <authorList>
            <person name="Varghese N."/>
            <person name="Submissions S."/>
        </authorList>
    </citation>
    <scope>NUCLEOTIDE SEQUENCE [LARGE SCALE GENOMIC DNA]</scope>
    <source>
        <strain evidence="2">DSM 100566</strain>
    </source>
</reference>
<dbReference type="AlphaFoldDB" id="A0A1M4TNA6"/>
<evidence type="ECO:0000313" key="2">
    <source>
        <dbReference type="Proteomes" id="UP000184144"/>
    </source>
</evidence>
<accession>A0A1M4TNA6</accession>
<name>A0A1M4TNA6_9RHOB</name>
<keyword evidence="2" id="KW-1185">Reference proteome</keyword>
<proteinExistence type="predicted"/>
<protein>
    <submittedName>
        <fullName evidence="1">Uncharacterized protein</fullName>
    </submittedName>
</protein>
<sequence>MSTHATYPFDPSILDDLVDMIEDMGAEFAIGTLDAVLSESNGVIVSEGVTRDMYEGQVITAVVAADAVAVSHGEMPSVLDEKLMRAVTPLAEELRDTDGVVDLAAKALAVITDDSSPFYGTMTGELATRSEFLEITSKVQSSVAAAKDRNPGEWIEITGDGTFEITMYPEDGEANV</sequence>